<keyword evidence="3 7" id="KW-0547">Nucleotide-binding</keyword>
<dbReference type="PRINTS" id="PR00987">
    <property type="entry name" value="TRNASYNTHGLU"/>
</dbReference>
<dbReference type="eggNOG" id="COG0008">
    <property type="taxonomic scope" value="Bacteria"/>
</dbReference>
<feature type="binding site" evidence="7">
    <location>
        <begin position="10"/>
        <end position="14"/>
    </location>
    <ligand>
        <name>L-glutamate</name>
        <dbReference type="ChEBI" id="CHEBI:29985"/>
    </ligand>
</feature>
<evidence type="ECO:0000256" key="5">
    <source>
        <dbReference type="ARBA" id="ARBA00022840"/>
    </source>
</evidence>
<dbReference type="GO" id="GO:0006400">
    <property type="term" value="P:tRNA modification"/>
    <property type="evidence" value="ECO:0007669"/>
    <property type="project" value="InterPro"/>
</dbReference>
<keyword evidence="6 7" id="KW-0030">Aminoacyl-tRNA synthetase</keyword>
<dbReference type="GO" id="GO:0005524">
    <property type="term" value="F:ATP binding"/>
    <property type="evidence" value="ECO:0007669"/>
    <property type="project" value="UniProtKB-KW"/>
</dbReference>
<keyword evidence="2 7" id="KW-0479">Metal-binding</keyword>
<comment type="similarity">
    <text evidence="7">Belongs to the class-I aminoacyl-tRNA synthetase family. GluQ subfamily.</text>
</comment>
<evidence type="ECO:0000256" key="4">
    <source>
        <dbReference type="ARBA" id="ARBA00022833"/>
    </source>
</evidence>
<feature type="short sequence motif" description="'KMSKS' region" evidence="7">
    <location>
        <begin position="234"/>
        <end position="238"/>
    </location>
</feature>
<accession>H8GHA6</accession>
<feature type="binding site" evidence="7">
    <location>
        <position position="102"/>
    </location>
    <ligand>
        <name>Zn(2+)</name>
        <dbReference type="ChEBI" id="CHEBI:29105"/>
    </ligand>
</feature>
<keyword evidence="5 7" id="KW-0067">ATP-binding</keyword>
<dbReference type="NCBIfam" id="NF004314">
    <property type="entry name" value="PRK05710.1-3"/>
    <property type="match status" value="1"/>
</dbReference>
<dbReference type="EMBL" id="CM001475">
    <property type="protein sequence ID" value="EIC28897.1"/>
    <property type="molecule type" value="Genomic_DNA"/>
</dbReference>
<dbReference type="PANTHER" id="PTHR43311:SF1">
    <property type="entry name" value="GLUTAMYL-Q TRNA(ASP) SYNTHETASE"/>
    <property type="match status" value="1"/>
</dbReference>
<evidence type="ECO:0000256" key="6">
    <source>
        <dbReference type="ARBA" id="ARBA00023146"/>
    </source>
</evidence>
<dbReference type="FunFam" id="3.40.50.620:FF:000093">
    <property type="entry name" value="Glutamyl-Q tRNA(Asp) synthetase"/>
    <property type="match status" value="1"/>
</dbReference>
<dbReference type="PANTHER" id="PTHR43311">
    <property type="entry name" value="GLUTAMATE--TRNA LIGASE"/>
    <property type="match status" value="1"/>
</dbReference>
<evidence type="ECO:0000313" key="10">
    <source>
        <dbReference type="EMBL" id="EIC28897.1"/>
    </source>
</evidence>
<dbReference type="HAMAP" id="MF_01428">
    <property type="entry name" value="Glu_Q_tRNA_synth"/>
    <property type="match status" value="1"/>
</dbReference>
<comment type="cofactor">
    <cofactor evidence="7">
        <name>Zn(2+)</name>
        <dbReference type="ChEBI" id="CHEBI:29105"/>
    </cofactor>
    <text evidence="7">Binds 1 zinc ion per subunit.</text>
</comment>
<dbReference type="InterPro" id="IPR049940">
    <property type="entry name" value="GluQ/Sye"/>
</dbReference>
<sequence>MAGGKPYVGRFAPSPTGPLHLGSLYTALASYLDARAHRGRWLLRIDDIDTPRNVPGSVDSILTTLEAYGLYWDGPVYYESEHPADYEQALSELQRPGLLYPCTCSRKTLAERPGRHDIYPGICRNRTVFPTDRPYALRVKSDGRDIGFDDRLQGSIRQNLAEEHGDFILKRKEGIMSYQFACVIDDHLQGVTHVVRGFDLVDSTPKQIYLQQLLGLPRPSYLHVPIIIDSHGCKLSKQTLAEAVTMRNTSAVMFRLLELLKQEPPVGLRDASCSEMLEWAVRNWNPEPLIKIHAIQPEMIEESVDSGEG</sequence>
<evidence type="ECO:0000256" key="1">
    <source>
        <dbReference type="ARBA" id="ARBA00022598"/>
    </source>
</evidence>
<feature type="binding site" evidence="7">
    <location>
        <position position="237"/>
    </location>
    <ligand>
        <name>ATP</name>
        <dbReference type="ChEBI" id="CHEBI:30616"/>
    </ligand>
</feature>
<keyword evidence="1 7" id="KW-0436">Ligase</keyword>
<dbReference type="GO" id="GO:0008270">
    <property type="term" value="F:zinc ion binding"/>
    <property type="evidence" value="ECO:0007669"/>
    <property type="project" value="UniProtKB-UniRule"/>
</dbReference>
<keyword evidence="11" id="KW-1185">Reference proteome</keyword>
<dbReference type="RefSeq" id="WP_005370333.1">
    <property type="nucleotide sequence ID" value="NZ_CM001475.1"/>
</dbReference>
<evidence type="ECO:0000259" key="9">
    <source>
        <dbReference type="Pfam" id="PF00749"/>
    </source>
</evidence>
<dbReference type="GO" id="GO:0006424">
    <property type="term" value="P:glutamyl-tRNA aminoacylation"/>
    <property type="evidence" value="ECO:0007669"/>
    <property type="project" value="InterPro"/>
</dbReference>
<gene>
    <name evidence="7" type="primary">gluQ</name>
    <name evidence="10" type="ORF">Metal_1079</name>
</gene>
<dbReference type="Gene3D" id="3.40.50.620">
    <property type="entry name" value="HUPs"/>
    <property type="match status" value="1"/>
</dbReference>
<dbReference type="InterPro" id="IPR000924">
    <property type="entry name" value="Glu/Gln-tRNA-synth"/>
</dbReference>
<evidence type="ECO:0000256" key="3">
    <source>
        <dbReference type="ARBA" id="ARBA00022741"/>
    </source>
</evidence>
<evidence type="ECO:0000256" key="2">
    <source>
        <dbReference type="ARBA" id="ARBA00022723"/>
    </source>
</evidence>
<dbReference type="SUPFAM" id="SSF52374">
    <property type="entry name" value="Nucleotidylyl transferase"/>
    <property type="match status" value="1"/>
</dbReference>
<dbReference type="STRING" id="686340.Metal_1079"/>
<feature type="binding site" evidence="7">
    <location>
        <position position="46"/>
    </location>
    <ligand>
        <name>L-glutamate</name>
        <dbReference type="ChEBI" id="CHEBI:29985"/>
    </ligand>
</feature>
<protein>
    <recommendedName>
        <fullName evidence="7">Glutamyl-Q tRNA(Asp) synthetase</fullName>
        <shortName evidence="7">Glu-Q-RSs</shortName>
        <ecNumber evidence="7">6.1.1.-</ecNumber>
    </recommendedName>
</protein>
<keyword evidence="4 7" id="KW-0862">Zinc</keyword>
<dbReference type="InterPro" id="IPR022380">
    <property type="entry name" value="Glu-Q_tRNA(Asp)_Synthase"/>
</dbReference>
<organism evidence="10 11">
    <name type="scientific">Methylomicrobium album BG8</name>
    <dbReference type="NCBI Taxonomy" id="686340"/>
    <lineage>
        <taxon>Bacteria</taxon>
        <taxon>Pseudomonadati</taxon>
        <taxon>Pseudomonadota</taxon>
        <taxon>Gammaproteobacteria</taxon>
        <taxon>Methylococcales</taxon>
        <taxon>Methylococcaceae</taxon>
        <taxon>Methylomicrobium</taxon>
    </lineage>
</organism>
<evidence type="ECO:0000256" key="8">
    <source>
        <dbReference type="RuleBase" id="RU363037"/>
    </source>
</evidence>
<feature type="domain" description="Glutamyl/glutaminyl-tRNA synthetase class Ib catalytic" evidence="9">
    <location>
        <begin position="10"/>
        <end position="246"/>
    </location>
</feature>
<dbReference type="EC" id="6.1.1.-" evidence="7"/>
<keyword evidence="8" id="KW-0648">Protein biosynthesis</keyword>
<dbReference type="InterPro" id="IPR014729">
    <property type="entry name" value="Rossmann-like_a/b/a_fold"/>
</dbReference>
<dbReference type="InterPro" id="IPR020058">
    <property type="entry name" value="Glu/Gln-tRNA-synth_Ib_cat-dom"/>
</dbReference>
<feature type="binding site" evidence="7">
    <location>
        <position position="123"/>
    </location>
    <ligand>
        <name>Zn(2+)</name>
        <dbReference type="ChEBI" id="CHEBI:29105"/>
    </ligand>
</feature>
<dbReference type="HOGENOM" id="CLU_015768_0_1_6"/>
<dbReference type="Proteomes" id="UP000005090">
    <property type="component" value="Chromosome"/>
</dbReference>
<feature type="binding site" evidence="7">
    <location>
        <position position="178"/>
    </location>
    <ligand>
        <name>L-glutamate</name>
        <dbReference type="ChEBI" id="CHEBI:29985"/>
    </ligand>
</feature>
<dbReference type="Pfam" id="PF00749">
    <property type="entry name" value="tRNA-synt_1c"/>
    <property type="match status" value="1"/>
</dbReference>
<dbReference type="NCBIfam" id="TIGR03838">
    <property type="entry name" value="queuosine_YadB"/>
    <property type="match status" value="1"/>
</dbReference>
<feature type="binding site" evidence="7">
    <location>
        <position position="104"/>
    </location>
    <ligand>
        <name>Zn(2+)</name>
        <dbReference type="ChEBI" id="CHEBI:29105"/>
    </ligand>
</feature>
<feature type="short sequence motif" description="'HIGH' region" evidence="7">
    <location>
        <begin position="13"/>
        <end position="23"/>
    </location>
</feature>
<dbReference type="AlphaFoldDB" id="H8GHA6"/>
<dbReference type="GO" id="GO:0005829">
    <property type="term" value="C:cytosol"/>
    <property type="evidence" value="ECO:0007669"/>
    <property type="project" value="TreeGrafter"/>
</dbReference>
<feature type="binding site" evidence="7">
    <location>
        <position position="119"/>
    </location>
    <ligand>
        <name>Zn(2+)</name>
        <dbReference type="ChEBI" id="CHEBI:29105"/>
    </ligand>
</feature>
<comment type="function">
    <text evidence="7">Catalyzes the tRNA-independent activation of glutamate in presence of ATP and the subsequent transfer of glutamate onto a tRNA(Asp). Glutamate is transferred on the 2-amino-5-(4,5-dihydroxy-2-cyclopenten-1-yl) moiety of the queuosine in the wobble position of the QUC anticodon.</text>
</comment>
<dbReference type="GO" id="GO:0004818">
    <property type="term" value="F:glutamate-tRNA ligase activity"/>
    <property type="evidence" value="ECO:0007669"/>
    <property type="project" value="TreeGrafter"/>
</dbReference>
<evidence type="ECO:0000256" key="7">
    <source>
        <dbReference type="HAMAP-Rule" id="MF_01428"/>
    </source>
</evidence>
<name>H8GHA6_METAL</name>
<evidence type="ECO:0000313" key="11">
    <source>
        <dbReference type="Proteomes" id="UP000005090"/>
    </source>
</evidence>
<proteinExistence type="inferred from homology"/>
<reference evidence="10 11" key="1">
    <citation type="journal article" date="2013" name="Genome Announc.">
        <title>Genome Sequence of the Obligate Gammaproteobacterial Methanotroph Methylomicrobium album Strain BG8.</title>
        <authorList>
            <person name="Kits K.D."/>
            <person name="Kalyuzhnaya M.G."/>
            <person name="Klotz M.G."/>
            <person name="Jetten M.S."/>
            <person name="Op den Camp H.J."/>
            <person name="Vuilleumier S."/>
            <person name="Bringel F."/>
            <person name="Dispirito A.A."/>
            <person name="Murrell J.C."/>
            <person name="Bruce D."/>
            <person name="Cheng J.F."/>
            <person name="Copeland A."/>
            <person name="Goodwin L."/>
            <person name="Hauser L."/>
            <person name="Lajus A."/>
            <person name="Land M.L."/>
            <person name="Lapidus A."/>
            <person name="Lucas S."/>
            <person name="Medigue C."/>
            <person name="Pitluck S."/>
            <person name="Woyke T."/>
            <person name="Zeytun A."/>
            <person name="Stein L.Y."/>
        </authorList>
    </citation>
    <scope>NUCLEOTIDE SEQUENCE [LARGE SCALE GENOMIC DNA]</scope>
    <source>
        <strain evidence="10 11">BG8</strain>
    </source>
</reference>
<feature type="binding site" evidence="7">
    <location>
        <position position="196"/>
    </location>
    <ligand>
        <name>L-glutamate</name>
        <dbReference type="ChEBI" id="CHEBI:29985"/>
    </ligand>
</feature>